<reference key="1">
    <citation type="submission" date="2010-09" db="EMBL/GenBank/DDBJ databases">
        <title>Complete sequence of Caldicellulosiruptor hydrothermalis 108.</title>
        <authorList>
            <consortium name="US DOE Joint Genome Institute"/>
            <person name="Lucas S."/>
            <person name="Copeland A."/>
            <person name="Lapidus A."/>
            <person name="Cheng J.-F."/>
            <person name="Bruce D."/>
            <person name="Goodwin L."/>
            <person name="Pitluck S."/>
            <person name="Davenport K."/>
            <person name="Detter J.C."/>
            <person name="Han C."/>
            <person name="Tapia R."/>
            <person name="Land M."/>
            <person name="Hauser L."/>
            <person name="Chang Y.-J."/>
            <person name="Jeffries C."/>
            <person name="Kyrpides N."/>
            <person name="Ivanova N."/>
            <person name="Mikhailova N."/>
            <person name="Blumer-Schuette S.E."/>
            <person name="Kelly R.M."/>
            <person name="Woyke T."/>
        </authorList>
    </citation>
    <scope>NUCLEOTIDE SEQUENCE</scope>
    <source>
        <strain>108</strain>
    </source>
</reference>
<keyword evidence="3" id="KW-1185">Reference proteome</keyword>
<dbReference type="Gene3D" id="3.30.2310.20">
    <property type="entry name" value="RelE-like"/>
    <property type="match status" value="1"/>
</dbReference>
<dbReference type="Pfam" id="PF05016">
    <property type="entry name" value="ParE_toxin"/>
    <property type="match status" value="1"/>
</dbReference>
<dbReference type="InterPro" id="IPR035093">
    <property type="entry name" value="RelE/ParE_toxin_dom_sf"/>
</dbReference>
<dbReference type="STRING" id="632292.Calhy_0525"/>
<sequence>MWQVTFLPEAKKELFKLDKQTQKIVLAGIWKVSKNPLSQSRGGYGKPLGSKHTTNLTGFFKIKFKDIGIRVVYALVPSKKVMNIVAVLPREDEYCYKVAEKRKKKYGKDLFTKSFKSLENKDLH</sequence>
<evidence type="ECO:0000313" key="3">
    <source>
        <dbReference type="Proteomes" id="UP000006890"/>
    </source>
</evidence>
<dbReference type="RefSeq" id="WP_013402475.1">
    <property type="nucleotide sequence ID" value="NC_014652.1"/>
</dbReference>
<evidence type="ECO:0000256" key="1">
    <source>
        <dbReference type="ARBA" id="ARBA00022649"/>
    </source>
</evidence>
<dbReference type="AlphaFoldDB" id="E4QCH1"/>
<dbReference type="eggNOG" id="COG2026">
    <property type="taxonomic scope" value="Bacteria"/>
</dbReference>
<dbReference type="Proteomes" id="UP000006890">
    <property type="component" value="Chromosome"/>
</dbReference>
<dbReference type="InterPro" id="IPR007712">
    <property type="entry name" value="RelE/ParE_toxin"/>
</dbReference>
<name>E4QCH1_CALH1</name>
<reference evidence="2 3" key="2">
    <citation type="journal article" date="2011" name="J. Bacteriol.">
        <title>Complete genome sequences for the anaerobic, extremely thermophilic plant biomass-degrading bacteria Caldicellulosiruptor hydrothermalis, Caldicellulosiruptor kristjanssonii, Caldicellulosiruptor kronotskyensis, Caldicellulosiruptor owensenis, and Caldicellulosiruptor lactoaceticus.</title>
        <authorList>
            <person name="Blumer-Schuette S.E."/>
            <person name="Ozdemir I."/>
            <person name="Mistry D."/>
            <person name="Lucas S."/>
            <person name="Lapidus A."/>
            <person name="Cheng J.F."/>
            <person name="Goodwin L.A."/>
            <person name="Pitluck S."/>
            <person name="Land M.L."/>
            <person name="Hauser L.J."/>
            <person name="Woyke T."/>
            <person name="Mikhailova N."/>
            <person name="Pati A."/>
            <person name="Kyrpides N.C."/>
            <person name="Ivanova N."/>
            <person name="Detter J.C."/>
            <person name="Walston-Davenport K."/>
            <person name="Han S."/>
            <person name="Adams M.W."/>
            <person name="Kelly R.M."/>
        </authorList>
    </citation>
    <scope>NUCLEOTIDE SEQUENCE [LARGE SCALE GENOMIC DNA]</scope>
    <source>
        <strain evidence="3">DSM 18901 / VKM B-2411 / 108</strain>
    </source>
</reference>
<protein>
    <submittedName>
        <fullName evidence="2">Plasmid stabilization system</fullName>
    </submittedName>
</protein>
<organism evidence="2 3">
    <name type="scientific">Caldicellulosiruptor hydrothermalis (strain DSM 18901 / VKM B-2411 / 108)</name>
    <dbReference type="NCBI Taxonomy" id="632292"/>
    <lineage>
        <taxon>Bacteria</taxon>
        <taxon>Bacillati</taxon>
        <taxon>Bacillota</taxon>
        <taxon>Bacillota incertae sedis</taxon>
        <taxon>Caldicellulosiruptorales</taxon>
        <taxon>Caldicellulosiruptoraceae</taxon>
        <taxon>Caldicellulosiruptor</taxon>
    </lineage>
</organism>
<dbReference type="EMBL" id="CP002219">
    <property type="protein sequence ID" value="ADQ06267.1"/>
    <property type="molecule type" value="Genomic_DNA"/>
</dbReference>
<accession>E4QCH1</accession>
<keyword evidence="1" id="KW-1277">Toxin-antitoxin system</keyword>
<gene>
    <name evidence="2" type="ordered locus">Calhy_0525</name>
</gene>
<dbReference type="OrthoDB" id="362883at2"/>
<dbReference type="HOGENOM" id="CLU_155761_0_2_9"/>
<proteinExistence type="predicted"/>
<dbReference type="SUPFAM" id="SSF143011">
    <property type="entry name" value="RelE-like"/>
    <property type="match status" value="1"/>
</dbReference>
<evidence type="ECO:0000313" key="2">
    <source>
        <dbReference type="EMBL" id="ADQ06267.1"/>
    </source>
</evidence>
<dbReference type="KEGG" id="chd:Calhy_0525"/>